<dbReference type="Gene3D" id="1.10.630.10">
    <property type="entry name" value="Cytochrome P450"/>
    <property type="match status" value="1"/>
</dbReference>
<gene>
    <name evidence="11" type="ORF">D0Z07_9126</name>
</gene>
<protein>
    <submittedName>
        <fullName evidence="11">Cytochrome P450 monooxygenase himC</fullName>
    </submittedName>
</protein>
<proteinExistence type="inferred from homology"/>
<keyword evidence="10" id="KW-0812">Transmembrane</keyword>
<dbReference type="PROSITE" id="PS00086">
    <property type="entry name" value="CYTOCHROME_P450"/>
    <property type="match status" value="1"/>
</dbReference>
<keyword evidence="10" id="KW-0472">Membrane</keyword>
<dbReference type="InterPro" id="IPR002402">
    <property type="entry name" value="Cyt_P450_E_grp-II"/>
</dbReference>
<evidence type="ECO:0000313" key="12">
    <source>
        <dbReference type="Proteomes" id="UP000785200"/>
    </source>
</evidence>
<dbReference type="InterPro" id="IPR002974">
    <property type="entry name" value="Cyt_P450_E_CYP52_ascomycetes"/>
</dbReference>
<keyword evidence="3 8" id="KW-0349">Heme</keyword>
<dbReference type="InterPro" id="IPR017972">
    <property type="entry name" value="Cyt_P450_CS"/>
</dbReference>
<dbReference type="Proteomes" id="UP000785200">
    <property type="component" value="Unassembled WGS sequence"/>
</dbReference>
<dbReference type="AlphaFoldDB" id="A0A9P6SPF7"/>
<name>A0A9P6SPF7_9HELO</name>
<comment type="cofactor">
    <cofactor evidence="1 8">
        <name>heme</name>
        <dbReference type="ChEBI" id="CHEBI:30413"/>
    </cofactor>
</comment>
<dbReference type="InterPro" id="IPR047146">
    <property type="entry name" value="Cyt_P450_E_CYP52_fungi"/>
</dbReference>
<organism evidence="11 12">
    <name type="scientific">Hyphodiscus hymeniophilus</name>
    <dbReference type="NCBI Taxonomy" id="353542"/>
    <lineage>
        <taxon>Eukaryota</taxon>
        <taxon>Fungi</taxon>
        <taxon>Dikarya</taxon>
        <taxon>Ascomycota</taxon>
        <taxon>Pezizomycotina</taxon>
        <taxon>Leotiomycetes</taxon>
        <taxon>Helotiales</taxon>
        <taxon>Hyphodiscaceae</taxon>
        <taxon>Hyphodiscus</taxon>
    </lineage>
</organism>
<evidence type="ECO:0000256" key="5">
    <source>
        <dbReference type="ARBA" id="ARBA00023002"/>
    </source>
</evidence>
<evidence type="ECO:0000256" key="8">
    <source>
        <dbReference type="PIRSR" id="PIRSR602402-1"/>
    </source>
</evidence>
<evidence type="ECO:0000256" key="6">
    <source>
        <dbReference type="ARBA" id="ARBA00023004"/>
    </source>
</evidence>
<dbReference type="EMBL" id="VNKQ01000020">
    <property type="protein sequence ID" value="KAG0645181.1"/>
    <property type="molecule type" value="Genomic_DNA"/>
</dbReference>
<dbReference type="PRINTS" id="PR00464">
    <property type="entry name" value="EP450II"/>
</dbReference>
<accession>A0A9P6SPF7</accession>
<evidence type="ECO:0000256" key="10">
    <source>
        <dbReference type="SAM" id="Phobius"/>
    </source>
</evidence>
<dbReference type="InterPro" id="IPR001128">
    <property type="entry name" value="Cyt_P450"/>
</dbReference>
<dbReference type="PRINTS" id="PR01239">
    <property type="entry name" value="EP450IICYP52"/>
</dbReference>
<dbReference type="PANTHER" id="PTHR24287:SF1">
    <property type="entry name" value="P450, PUTATIVE (EUROFUNG)-RELATED"/>
    <property type="match status" value="1"/>
</dbReference>
<evidence type="ECO:0000256" key="4">
    <source>
        <dbReference type="ARBA" id="ARBA00022723"/>
    </source>
</evidence>
<dbReference type="GO" id="GO:0020037">
    <property type="term" value="F:heme binding"/>
    <property type="evidence" value="ECO:0007669"/>
    <property type="project" value="InterPro"/>
</dbReference>
<evidence type="ECO:0000256" key="2">
    <source>
        <dbReference type="ARBA" id="ARBA00010617"/>
    </source>
</evidence>
<dbReference type="GO" id="GO:0016712">
    <property type="term" value="F:oxidoreductase activity, acting on paired donors, with incorporation or reduction of molecular oxygen, reduced flavin or flavoprotein as one donor, and incorporation of one atom of oxygen"/>
    <property type="evidence" value="ECO:0007669"/>
    <property type="project" value="InterPro"/>
</dbReference>
<comment type="caution">
    <text evidence="11">The sequence shown here is derived from an EMBL/GenBank/DDBJ whole genome shotgun (WGS) entry which is preliminary data.</text>
</comment>
<dbReference type="PANTHER" id="PTHR24287">
    <property type="entry name" value="P450, PUTATIVE (EUROFUNG)-RELATED"/>
    <property type="match status" value="1"/>
</dbReference>
<keyword evidence="5 9" id="KW-0560">Oxidoreductase</keyword>
<dbReference type="CDD" id="cd11063">
    <property type="entry name" value="CYP52"/>
    <property type="match status" value="1"/>
</dbReference>
<dbReference type="Pfam" id="PF00067">
    <property type="entry name" value="p450"/>
    <property type="match status" value="1"/>
</dbReference>
<dbReference type="GO" id="GO:0005506">
    <property type="term" value="F:iron ion binding"/>
    <property type="evidence" value="ECO:0007669"/>
    <property type="project" value="InterPro"/>
</dbReference>
<evidence type="ECO:0000256" key="7">
    <source>
        <dbReference type="ARBA" id="ARBA00023033"/>
    </source>
</evidence>
<dbReference type="SUPFAM" id="SSF48264">
    <property type="entry name" value="Cytochrome P450"/>
    <property type="match status" value="1"/>
</dbReference>
<keyword evidence="4 8" id="KW-0479">Metal-binding</keyword>
<evidence type="ECO:0000256" key="3">
    <source>
        <dbReference type="ARBA" id="ARBA00022617"/>
    </source>
</evidence>
<dbReference type="PRINTS" id="PR00385">
    <property type="entry name" value="P450"/>
</dbReference>
<evidence type="ECO:0000313" key="11">
    <source>
        <dbReference type="EMBL" id="KAG0645181.1"/>
    </source>
</evidence>
<keyword evidence="12" id="KW-1185">Reference proteome</keyword>
<dbReference type="OrthoDB" id="1470350at2759"/>
<feature type="binding site" description="axial binding residue" evidence="8">
    <location>
        <position position="466"/>
    </location>
    <ligand>
        <name>heme</name>
        <dbReference type="ChEBI" id="CHEBI:30413"/>
    </ligand>
    <ligandPart>
        <name>Fe</name>
        <dbReference type="ChEBI" id="CHEBI:18248"/>
    </ligandPart>
</feature>
<keyword evidence="6 8" id="KW-0408">Iron</keyword>
<keyword evidence="7 9" id="KW-0503">Monooxygenase</keyword>
<evidence type="ECO:0000256" key="1">
    <source>
        <dbReference type="ARBA" id="ARBA00001971"/>
    </source>
</evidence>
<reference evidence="11" key="1">
    <citation type="submission" date="2019-07" db="EMBL/GenBank/DDBJ databases">
        <title>Hyphodiscus hymeniophilus genome sequencing and assembly.</title>
        <authorList>
            <person name="Kramer G."/>
            <person name="Nodwell J."/>
        </authorList>
    </citation>
    <scope>NUCLEOTIDE SEQUENCE</scope>
    <source>
        <strain evidence="11">ATCC 34498</strain>
    </source>
</reference>
<evidence type="ECO:0000256" key="9">
    <source>
        <dbReference type="RuleBase" id="RU000461"/>
    </source>
</evidence>
<feature type="transmembrane region" description="Helical" evidence="10">
    <location>
        <begin position="15"/>
        <end position="35"/>
    </location>
</feature>
<keyword evidence="10" id="KW-1133">Transmembrane helix</keyword>
<dbReference type="InterPro" id="IPR036396">
    <property type="entry name" value="Cyt_P450_sf"/>
</dbReference>
<comment type="similarity">
    <text evidence="2 9">Belongs to the cytochrome P450 family.</text>
</comment>
<sequence length="519" mass="58974">MPGLQDFPKERSPSVLALFAFGGIYVLYILFTRFISWQRHSRIIRDNGCKPVAKYPHKDPIFGLDVLKISIKLSKEGGMWDAFEKRYQSINGGVNTFSQRMMGAEEINTAEPENIKAMLATKFKDFELPPGRKAAFQPIFGHGIFTTDDAEWEASRALLRPNFIRTQIADLRMFEHHVSRMISKIPHDGSTVDLQKLFFMLTIDSATEFLFGTSSNVLGTGEDTVKGEKFADAFGYVTDRIGFKNRIGKLGVLFPDPKWKTSVEYVHEYVQKYVQDAATKRKLHVAEKGKADDEQAERYVFLNELAKTGYGEKKIQDELLNILLAGRDTTASLLSFLWHIFARRPDVFDKVRAEVLKLGSDSPTFEQVKDMKYLQYCMNETLRLYPIVPANGRSAVRDTTLPVGGGPDGKSPILVKKGQRVSYHVYVMHRREDLYGPDAAEFRPERWETLRPSWQYLPFNGGPRICIGQQFALTEASYTTIRLLQAFKKIEPREFTPILELQTLTMAVRAGVQVGLTPA</sequence>